<name>A0ABR8Y4P5_9BACT</name>
<sequence length="376" mass="43173">MMNRYITYYIISLFAVLGLFASCAEENALPAFSQEEEEGHVVLSYTVSGSSIVSTRVEESKEEGNKGRNENLVKDLDLFIFRNGTIITNQPLHFIPEKNDQQTGDYTPLETGLAPDDFQNGDQVYLVANCHDVVSDVTTLDGLKAKTVSSLICYDKQLQFVMDGMVTVDAKMWTDKDLHIQIDLKRAAAKVRLHFASSTDWNQVSYRFCHYANTATVLEQEETEEYTYVNSLSLMDYTTRGEELAKADPIEENGMQCLVLYTYPNNWHDGNPDDDKLNVEPPINDGRETRILLKAPYNEELYYYDIPVNFRLPEKNDDININEDYKDLYRIQRNHIYDITVTIDREGGTVSKPVTPKLYYQVLSFDEETIDIPEFQ</sequence>
<evidence type="ECO:0000313" key="3">
    <source>
        <dbReference type="Proteomes" id="UP000620874"/>
    </source>
</evidence>
<proteinExistence type="predicted"/>
<dbReference type="RefSeq" id="WP_191762821.1">
    <property type="nucleotide sequence ID" value="NZ_JACSPP010000003.1"/>
</dbReference>
<dbReference type="Gene3D" id="2.60.40.3690">
    <property type="match status" value="1"/>
</dbReference>
<accession>A0ABR8Y4P5</accession>
<evidence type="ECO:0000256" key="1">
    <source>
        <dbReference type="SAM" id="SignalP"/>
    </source>
</evidence>
<evidence type="ECO:0008006" key="4">
    <source>
        <dbReference type="Google" id="ProtNLM"/>
    </source>
</evidence>
<feature type="signal peptide" evidence="1">
    <location>
        <begin position="1"/>
        <end position="24"/>
    </location>
</feature>
<reference evidence="2 3" key="1">
    <citation type="submission" date="2020-08" db="EMBL/GenBank/DDBJ databases">
        <title>A Genomic Blueprint of the Chicken Gut Microbiome.</title>
        <authorList>
            <person name="Gilroy R."/>
            <person name="Ravi A."/>
            <person name="Getino M."/>
            <person name="Pursley I."/>
            <person name="Horton D.L."/>
            <person name="Alikhan N.-F."/>
            <person name="Baker D."/>
            <person name="Gharbi K."/>
            <person name="Hall N."/>
            <person name="Watson M."/>
            <person name="Adriaenssens E.M."/>
            <person name="Foster-Nyarko E."/>
            <person name="Jarju S."/>
            <person name="Secka A."/>
            <person name="Antonio M."/>
            <person name="Oren A."/>
            <person name="Chaudhuri R."/>
            <person name="La Ragione R.M."/>
            <person name="Hildebrand F."/>
            <person name="Pallen M.J."/>
        </authorList>
    </citation>
    <scope>NUCLEOTIDE SEQUENCE [LARGE SCALE GENOMIC DNA]</scope>
    <source>
        <strain evidence="2 3">Sa1CVN1</strain>
    </source>
</reference>
<dbReference type="PROSITE" id="PS51257">
    <property type="entry name" value="PROKAR_LIPOPROTEIN"/>
    <property type="match status" value="1"/>
</dbReference>
<organism evidence="2 3">
    <name type="scientific">Phocaeicola intestinalis</name>
    <dbReference type="NCBI Taxonomy" id="2762212"/>
    <lineage>
        <taxon>Bacteria</taxon>
        <taxon>Pseudomonadati</taxon>
        <taxon>Bacteroidota</taxon>
        <taxon>Bacteroidia</taxon>
        <taxon>Bacteroidales</taxon>
        <taxon>Bacteroidaceae</taxon>
        <taxon>Phocaeicola</taxon>
    </lineage>
</organism>
<keyword evidence="1" id="KW-0732">Signal</keyword>
<comment type="caution">
    <text evidence="2">The sequence shown here is derived from an EMBL/GenBank/DDBJ whole genome shotgun (WGS) entry which is preliminary data.</text>
</comment>
<dbReference type="EMBL" id="JACSPP010000003">
    <property type="protein sequence ID" value="MBD8039178.1"/>
    <property type="molecule type" value="Genomic_DNA"/>
</dbReference>
<protein>
    <recommendedName>
        <fullName evidence="4">Major fimbrial subunit protein N-terminal domain-containing protein</fullName>
    </recommendedName>
</protein>
<dbReference type="Proteomes" id="UP000620874">
    <property type="component" value="Unassembled WGS sequence"/>
</dbReference>
<keyword evidence="3" id="KW-1185">Reference proteome</keyword>
<feature type="chain" id="PRO_5046776061" description="Major fimbrial subunit protein N-terminal domain-containing protein" evidence="1">
    <location>
        <begin position="25"/>
        <end position="376"/>
    </location>
</feature>
<gene>
    <name evidence="2" type="ORF">H9625_01710</name>
</gene>
<evidence type="ECO:0000313" key="2">
    <source>
        <dbReference type="EMBL" id="MBD8039178.1"/>
    </source>
</evidence>